<keyword evidence="3" id="KW-1185">Reference proteome</keyword>
<accession>A0ABN0UVM1</accession>
<sequence length="137" mass="14828">MDFDDTTARWLRRYVDQVAAALGLGGECACVDAGPPANAYVALEGRVPSFPEWDVALLWDEERGWSAALETNSDEVVLAYLGGPAVPPPAEVARFADELLRGLHPGDPRPVRPVSPRRAELESLLRAAIHRSARNAA</sequence>
<evidence type="ECO:0000313" key="3">
    <source>
        <dbReference type="Proteomes" id="UP001500416"/>
    </source>
</evidence>
<name>A0ABN0UVM1_9PSEU</name>
<protein>
    <submittedName>
        <fullName evidence="2">DUF6292 family protein</fullName>
    </submittedName>
</protein>
<dbReference type="RefSeq" id="WP_343940047.1">
    <property type="nucleotide sequence ID" value="NZ_BAAABU010000033.1"/>
</dbReference>
<dbReference type="Pfam" id="PF19809">
    <property type="entry name" value="DUF6292"/>
    <property type="match status" value="1"/>
</dbReference>
<reference evidence="2 3" key="1">
    <citation type="journal article" date="2019" name="Int. J. Syst. Evol. Microbiol.">
        <title>The Global Catalogue of Microorganisms (GCM) 10K type strain sequencing project: providing services to taxonomists for standard genome sequencing and annotation.</title>
        <authorList>
            <consortium name="The Broad Institute Genomics Platform"/>
            <consortium name="The Broad Institute Genome Sequencing Center for Infectious Disease"/>
            <person name="Wu L."/>
            <person name="Ma J."/>
        </authorList>
    </citation>
    <scope>NUCLEOTIDE SEQUENCE [LARGE SCALE GENOMIC DNA]</scope>
    <source>
        <strain evidence="2 3">JCM 3380</strain>
    </source>
</reference>
<comment type="caution">
    <text evidence="2">The sequence shown here is derived from an EMBL/GenBank/DDBJ whole genome shotgun (WGS) entry which is preliminary data.</text>
</comment>
<feature type="domain" description="DUF6292" evidence="1">
    <location>
        <begin position="14"/>
        <end position="97"/>
    </location>
</feature>
<evidence type="ECO:0000259" key="1">
    <source>
        <dbReference type="Pfam" id="PF19809"/>
    </source>
</evidence>
<dbReference type="Proteomes" id="UP001500416">
    <property type="component" value="Unassembled WGS sequence"/>
</dbReference>
<dbReference type="InterPro" id="IPR046259">
    <property type="entry name" value="DUF6292"/>
</dbReference>
<organism evidence="2 3">
    <name type="scientific">Saccharothrix mutabilis subsp. mutabilis</name>
    <dbReference type="NCBI Taxonomy" id="66855"/>
    <lineage>
        <taxon>Bacteria</taxon>
        <taxon>Bacillati</taxon>
        <taxon>Actinomycetota</taxon>
        <taxon>Actinomycetes</taxon>
        <taxon>Pseudonocardiales</taxon>
        <taxon>Pseudonocardiaceae</taxon>
        <taxon>Saccharothrix</taxon>
    </lineage>
</organism>
<evidence type="ECO:0000313" key="2">
    <source>
        <dbReference type="EMBL" id="GAA0262435.1"/>
    </source>
</evidence>
<dbReference type="EMBL" id="BAAABU010000033">
    <property type="protein sequence ID" value="GAA0262435.1"/>
    <property type="molecule type" value="Genomic_DNA"/>
</dbReference>
<gene>
    <name evidence="2" type="ORF">GCM10010492_74400</name>
</gene>
<proteinExistence type="predicted"/>